<dbReference type="EMBL" id="CP034550">
    <property type="protein sequence ID" value="QFZ24674.1"/>
    <property type="molecule type" value="Genomic_DNA"/>
</dbReference>
<feature type="compositionally biased region" description="Basic and acidic residues" evidence="4">
    <location>
        <begin position="446"/>
        <end position="463"/>
    </location>
</feature>
<dbReference type="PANTHER" id="PTHR43270">
    <property type="entry name" value="BETA-ALA-HIS DIPEPTIDASE"/>
    <property type="match status" value="1"/>
</dbReference>
<name>A0A5Q0HFB1_SACSY</name>
<feature type="compositionally biased region" description="Basic and acidic residues" evidence="4">
    <location>
        <begin position="415"/>
        <end position="433"/>
    </location>
</feature>
<organism evidence="6 7">
    <name type="scientific">Saccharothrix syringae</name>
    <name type="common">Nocardiopsis syringae</name>
    <dbReference type="NCBI Taxonomy" id="103733"/>
    <lineage>
        <taxon>Bacteria</taxon>
        <taxon>Bacillati</taxon>
        <taxon>Actinomycetota</taxon>
        <taxon>Actinomycetes</taxon>
        <taxon>Pseudonocardiales</taxon>
        <taxon>Pseudonocardiaceae</taxon>
        <taxon>Saccharothrix</taxon>
    </lineage>
</organism>
<accession>A0A5Q0HFB1</accession>
<keyword evidence="7" id="KW-1185">Reference proteome</keyword>
<dbReference type="InterPro" id="IPR051458">
    <property type="entry name" value="Cyt/Met_Dipeptidase"/>
</dbReference>
<feature type="domain" description="Peptidase M20 dimerisation" evidence="5">
    <location>
        <begin position="156"/>
        <end position="312"/>
    </location>
</feature>
<evidence type="ECO:0000256" key="3">
    <source>
        <dbReference type="ARBA" id="ARBA00022801"/>
    </source>
</evidence>
<dbReference type="Pfam" id="PF07687">
    <property type="entry name" value="M20_dimer"/>
    <property type="match status" value="1"/>
</dbReference>
<dbReference type="Gene3D" id="3.40.630.10">
    <property type="entry name" value="Zn peptidases"/>
    <property type="match status" value="1"/>
</dbReference>
<dbReference type="SUPFAM" id="SSF53187">
    <property type="entry name" value="Zn-dependent exopeptidases"/>
    <property type="match status" value="1"/>
</dbReference>
<dbReference type="GO" id="GO:0006508">
    <property type="term" value="P:proteolysis"/>
    <property type="evidence" value="ECO:0007669"/>
    <property type="project" value="UniProtKB-KW"/>
</dbReference>
<dbReference type="GO" id="GO:0008233">
    <property type="term" value="F:peptidase activity"/>
    <property type="evidence" value="ECO:0007669"/>
    <property type="project" value="UniProtKB-KW"/>
</dbReference>
<feature type="region of interest" description="Disordered" evidence="4">
    <location>
        <begin position="415"/>
        <end position="463"/>
    </location>
</feature>
<gene>
    <name evidence="6" type="ORF">EKG83_33915</name>
</gene>
<keyword evidence="2" id="KW-0479">Metal-binding</keyword>
<keyword evidence="3 6" id="KW-0378">Hydrolase</keyword>
<proteinExistence type="predicted"/>
<evidence type="ECO:0000313" key="7">
    <source>
        <dbReference type="Proteomes" id="UP000325787"/>
    </source>
</evidence>
<dbReference type="Pfam" id="PF01546">
    <property type="entry name" value="Peptidase_M20"/>
    <property type="match status" value="1"/>
</dbReference>
<dbReference type="AlphaFoldDB" id="A0A5Q0HFB1"/>
<dbReference type="PANTHER" id="PTHR43270:SF8">
    <property type="entry name" value="DI- AND TRIPEPTIDASE DUG2-RELATED"/>
    <property type="match status" value="1"/>
</dbReference>
<reference evidence="7" key="1">
    <citation type="journal article" date="2021" name="Curr. Microbiol.">
        <title>Complete genome of nocamycin-producing strain Saccharothrix syringae NRRL B-16468 reveals the biosynthetic potential for secondary metabolites.</title>
        <authorList>
            <person name="Mo X."/>
            <person name="Yang S."/>
        </authorList>
    </citation>
    <scope>NUCLEOTIDE SEQUENCE [LARGE SCALE GENOMIC DNA]</scope>
    <source>
        <strain evidence="7">ATCC 51364 / DSM 43886 / JCM 6844 / KCTC 9398 / NBRC 14523 / NRRL B-16468 / INA 2240</strain>
    </source>
</reference>
<evidence type="ECO:0000256" key="4">
    <source>
        <dbReference type="SAM" id="MobiDB-lite"/>
    </source>
</evidence>
<dbReference type="OrthoDB" id="9761532at2"/>
<evidence type="ECO:0000259" key="5">
    <source>
        <dbReference type="Pfam" id="PF07687"/>
    </source>
</evidence>
<feature type="compositionally biased region" description="Polar residues" evidence="4">
    <location>
        <begin position="434"/>
        <end position="445"/>
    </location>
</feature>
<dbReference type="InterPro" id="IPR002933">
    <property type="entry name" value="Peptidase_M20"/>
</dbReference>
<protein>
    <submittedName>
        <fullName evidence="6">M20/M25/M40 family metallo-hydrolase</fullName>
    </submittedName>
</protein>
<dbReference type="Gene3D" id="3.30.70.360">
    <property type="match status" value="1"/>
</dbReference>
<dbReference type="KEGG" id="ssyi:EKG83_33915"/>
<evidence type="ECO:0000256" key="1">
    <source>
        <dbReference type="ARBA" id="ARBA00022670"/>
    </source>
</evidence>
<evidence type="ECO:0000313" key="6">
    <source>
        <dbReference type="EMBL" id="QFZ24674.1"/>
    </source>
</evidence>
<keyword evidence="1" id="KW-0645">Protease</keyword>
<sequence>MAGAAAHGAELLRRSGLAPEVVPTGGWPTLIGTAPGPPGAPHVLVYGHYDVQPPGPLHEWASPPFTPDFRDGRVYGRGTGDNKGQHLAQLLALRALRELTGRLPCRVTVLLDGEEEVGSPHLPAVVRQRVAADPPDLVLWSDGPVHESGRPSVVLGVRGVLAFELRARGASAVLHSGNWGGIAPNPAWRLVHALATMRAPDGRVLVEGFADGVEPPSPGERAALDRLPVELSAVLADIGASAPEPPVDRGFADRLVAPTFTINSLSCEDTPEHRTVIPNVAVARCDVRLVGGQRGDRVLAALRAHLAVHAPDVELVAGATVEPSRTLPESRWTEAVLAGAAAGLGEPPVLVPALGGSLPIAAFTDGLGVPCYGLPLANVDERNHAPNENLELRWFRRGVVAAAAVHRAIAAAGLEEARREAAREEAARRETPQRKASQQGASQRDTPQHDTPQHETPPREAAQ</sequence>
<dbReference type="GO" id="GO:0046872">
    <property type="term" value="F:metal ion binding"/>
    <property type="evidence" value="ECO:0007669"/>
    <property type="project" value="UniProtKB-KW"/>
</dbReference>
<dbReference type="Proteomes" id="UP000325787">
    <property type="component" value="Chromosome"/>
</dbReference>
<evidence type="ECO:0000256" key="2">
    <source>
        <dbReference type="ARBA" id="ARBA00022723"/>
    </source>
</evidence>
<dbReference type="InterPro" id="IPR011650">
    <property type="entry name" value="Peptidase_M20_dimer"/>
</dbReference>